<dbReference type="EC" id="2.7.11.1" evidence="1"/>
<dbReference type="EMBL" id="BAAATE010000024">
    <property type="protein sequence ID" value="GAA2683974.1"/>
    <property type="molecule type" value="Genomic_DNA"/>
</dbReference>
<name>A0ABP6F4Z3_9ACTN</name>
<dbReference type="SUPFAM" id="SSF54184">
    <property type="entry name" value="Penicillin-binding protein 2x (pbp-2x), c-terminal domain"/>
    <property type="match status" value="1"/>
</dbReference>
<evidence type="ECO:0000256" key="12">
    <source>
        <dbReference type="SAM" id="Phobius"/>
    </source>
</evidence>
<feature type="region of interest" description="Disordered" evidence="11">
    <location>
        <begin position="316"/>
        <end position="341"/>
    </location>
</feature>
<dbReference type="InterPro" id="IPR011009">
    <property type="entry name" value="Kinase-like_dom_sf"/>
</dbReference>
<feature type="domain" description="PASTA" evidence="14">
    <location>
        <begin position="377"/>
        <end position="443"/>
    </location>
</feature>
<keyword evidence="7 10" id="KW-0067">ATP-binding</keyword>
<evidence type="ECO:0000256" key="1">
    <source>
        <dbReference type="ARBA" id="ARBA00012513"/>
    </source>
</evidence>
<evidence type="ECO:0000256" key="11">
    <source>
        <dbReference type="SAM" id="MobiDB-lite"/>
    </source>
</evidence>
<dbReference type="CDD" id="cd14014">
    <property type="entry name" value="STKc_PknB_like"/>
    <property type="match status" value="1"/>
</dbReference>
<feature type="binding site" evidence="10">
    <location>
        <position position="40"/>
    </location>
    <ligand>
        <name>ATP</name>
        <dbReference type="ChEBI" id="CHEBI:30616"/>
    </ligand>
</feature>
<dbReference type="PROSITE" id="PS50011">
    <property type="entry name" value="PROTEIN_KINASE_DOM"/>
    <property type="match status" value="1"/>
</dbReference>
<evidence type="ECO:0000256" key="8">
    <source>
        <dbReference type="ARBA" id="ARBA00047899"/>
    </source>
</evidence>
<keyword evidence="2" id="KW-0723">Serine/threonine-protein kinase</keyword>
<dbReference type="SMART" id="SM00220">
    <property type="entry name" value="S_TKc"/>
    <property type="match status" value="1"/>
</dbReference>
<feature type="transmembrane region" description="Helical" evidence="12">
    <location>
        <begin position="349"/>
        <end position="370"/>
    </location>
</feature>
<feature type="compositionally biased region" description="Low complexity" evidence="11">
    <location>
        <begin position="317"/>
        <end position="329"/>
    </location>
</feature>
<comment type="catalytic activity">
    <reaction evidence="9">
        <text>L-seryl-[protein] + ATP = O-phospho-L-seryl-[protein] + ADP + H(+)</text>
        <dbReference type="Rhea" id="RHEA:17989"/>
        <dbReference type="Rhea" id="RHEA-COMP:9863"/>
        <dbReference type="Rhea" id="RHEA-COMP:11604"/>
        <dbReference type="ChEBI" id="CHEBI:15378"/>
        <dbReference type="ChEBI" id="CHEBI:29999"/>
        <dbReference type="ChEBI" id="CHEBI:30616"/>
        <dbReference type="ChEBI" id="CHEBI:83421"/>
        <dbReference type="ChEBI" id="CHEBI:456216"/>
        <dbReference type="EC" id="2.7.11.1"/>
    </reaction>
</comment>
<dbReference type="InterPro" id="IPR008271">
    <property type="entry name" value="Ser/Thr_kinase_AS"/>
</dbReference>
<evidence type="ECO:0000256" key="10">
    <source>
        <dbReference type="PROSITE-ProRule" id="PRU10141"/>
    </source>
</evidence>
<keyword evidence="12" id="KW-1133">Transmembrane helix</keyword>
<dbReference type="Gene3D" id="3.30.10.20">
    <property type="match status" value="3"/>
</dbReference>
<comment type="catalytic activity">
    <reaction evidence="8">
        <text>L-threonyl-[protein] + ATP = O-phospho-L-threonyl-[protein] + ADP + H(+)</text>
        <dbReference type="Rhea" id="RHEA:46608"/>
        <dbReference type="Rhea" id="RHEA-COMP:11060"/>
        <dbReference type="Rhea" id="RHEA-COMP:11605"/>
        <dbReference type="ChEBI" id="CHEBI:15378"/>
        <dbReference type="ChEBI" id="CHEBI:30013"/>
        <dbReference type="ChEBI" id="CHEBI:30616"/>
        <dbReference type="ChEBI" id="CHEBI:61977"/>
        <dbReference type="ChEBI" id="CHEBI:456216"/>
        <dbReference type="EC" id="2.7.11.1"/>
    </reaction>
</comment>
<feature type="compositionally biased region" description="Low complexity" evidence="11">
    <location>
        <begin position="576"/>
        <end position="590"/>
    </location>
</feature>
<dbReference type="SUPFAM" id="SSF56112">
    <property type="entry name" value="Protein kinase-like (PK-like)"/>
    <property type="match status" value="1"/>
</dbReference>
<accession>A0ABP6F4Z3</accession>
<evidence type="ECO:0000313" key="16">
    <source>
        <dbReference type="Proteomes" id="UP001501666"/>
    </source>
</evidence>
<dbReference type="Pfam" id="PF03793">
    <property type="entry name" value="PASTA"/>
    <property type="match status" value="3"/>
</dbReference>
<evidence type="ECO:0000256" key="9">
    <source>
        <dbReference type="ARBA" id="ARBA00048679"/>
    </source>
</evidence>
<evidence type="ECO:0000256" key="3">
    <source>
        <dbReference type="ARBA" id="ARBA00022679"/>
    </source>
</evidence>
<sequence length="616" mass="65834">MTQPRRLGGRYELDGVVGRGGMAEVYRARDIRLDRIVAIKTLRADLARDHTFQARFRREAQSAASLNHPAVVAVYDTGEDTSEGAPVPYIVMEYVDGRTLRDLLRADRRLLPERAVELVDGILRALDYSHRGGIVHRDIKPANVMITRNGDVKVMDFGIARAMADSAATMTQTAQVIGTAQYLSPEQARGERVDARSDIYSTGCVLYELLTGQPPFTGDSPVAIAYQHVREEPIPPSQIDPEIPKWADAIVLKAMAKDPAHRYQGAGEMRADIQRAMSGMPVEAQTMTLSNNYGSGTRTMAATQGAGHATQRTSAIPPYEYGEGEPPTRAGRRRAAAGGGGGNTAVKTAAWVLIPLLIIGAFIFVGYQFLASEGTPTATQITVPPLATQTQKDAEAKLVSLKLKPAITEEHSAEVEKGVVISSDPQAGTKVDEGATVTLKISLGVEKVKVPDGLIGMSPEDARAALEAVGLEGVVTPAVSSREQDKVFDTKPKSGDSVPEGTSVKLYVPKAQVPVPSVVGQTQEDAERTLKAENFKVKVVPQANDQPPGTVIAQSPEAGTNLNQRTTVTIVVSTGPEVQPTEEPTFTPTEEPTDIPTDDATEDPGDDTGEPPDLGP</sequence>
<dbReference type="GO" id="GO:0016301">
    <property type="term" value="F:kinase activity"/>
    <property type="evidence" value="ECO:0007669"/>
    <property type="project" value="UniProtKB-KW"/>
</dbReference>
<proteinExistence type="predicted"/>
<feature type="compositionally biased region" description="Polar residues" evidence="11">
    <location>
        <begin position="557"/>
        <end position="572"/>
    </location>
</feature>
<dbReference type="NCBIfam" id="NF033483">
    <property type="entry name" value="PknB_PASTA_kin"/>
    <property type="match status" value="1"/>
</dbReference>
<dbReference type="InterPro" id="IPR005543">
    <property type="entry name" value="PASTA_dom"/>
</dbReference>
<dbReference type="PANTHER" id="PTHR43289">
    <property type="entry name" value="MITOGEN-ACTIVATED PROTEIN KINASE KINASE KINASE 20-RELATED"/>
    <property type="match status" value="1"/>
</dbReference>
<evidence type="ECO:0000256" key="6">
    <source>
        <dbReference type="ARBA" id="ARBA00022777"/>
    </source>
</evidence>
<evidence type="ECO:0000259" key="13">
    <source>
        <dbReference type="PROSITE" id="PS50011"/>
    </source>
</evidence>
<protein>
    <recommendedName>
        <fullName evidence="1">non-specific serine/threonine protein kinase</fullName>
        <ecNumber evidence="1">2.7.11.1</ecNumber>
    </recommendedName>
</protein>
<dbReference type="InterPro" id="IPR000719">
    <property type="entry name" value="Prot_kinase_dom"/>
</dbReference>
<keyword evidence="12" id="KW-0812">Transmembrane</keyword>
<feature type="region of interest" description="Disordered" evidence="11">
    <location>
        <begin position="542"/>
        <end position="616"/>
    </location>
</feature>
<feature type="compositionally biased region" description="Basic and acidic residues" evidence="11">
    <location>
        <begin position="482"/>
        <end position="494"/>
    </location>
</feature>
<keyword evidence="12" id="KW-0472">Membrane</keyword>
<evidence type="ECO:0000256" key="7">
    <source>
        <dbReference type="ARBA" id="ARBA00022840"/>
    </source>
</evidence>
<evidence type="ECO:0000256" key="5">
    <source>
        <dbReference type="ARBA" id="ARBA00022741"/>
    </source>
</evidence>
<evidence type="ECO:0000259" key="14">
    <source>
        <dbReference type="PROSITE" id="PS51178"/>
    </source>
</evidence>
<keyword evidence="5 10" id="KW-0547">Nucleotide-binding</keyword>
<keyword evidence="4" id="KW-0677">Repeat</keyword>
<dbReference type="PROSITE" id="PS51178">
    <property type="entry name" value="PASTA"/>
    <property type="match status" value="3"/>
</dbReference>
<dbReference type="InterPro" id="IPR017441">
    <property type="entry name" value="Protein_kinase_ATP_BS"/>
</dbReference>
<reference evidence="16" key="1">
    <citation type="journal article" date="2019" name="Int. J. Syst. Evol. Microbiol.">
        <title>The Global Catalogue of Microorganisms (GCM) 10K type strain sequencing project: providing services to taxonomists for standard genome sequencing and annotation.</title>
        <authorList>
            <consortium name="The Broad Institute Genomics Platform"/>
            <consortium name="The Broad Institute Genome Sequencing Center for Infectious Disease"/>
            <person name="Wu L."/>
            <person name="Ma J."/>
        </authorList>
    </citation>
    <scope>NUCLEOTIDE SEQUENCE [LARGE SCALE GENOMIC DNA]</scope>
    <source>
        <strain evidence="16">JCM 6835</strain>
    </source>
</reference>
<keyword evidence="6 15" id="KW-0418">Kinase</keyword>
<dbReference type="Pfam" id="PF00069">
    <property type="entry name" value="Pkinase"/>
    <property type="match status" value="1"/>
</dbReference>
<dbReference type="PROSITE" id="PS00108">
    <property type="entry name" value="PROTEIN_KINASE_ST"/>
    <property type="match status" value="1"/>
</dbReference>
<dbReference type="CDD" id="cd06577">
    <property type="entry name" value="PASTA_pknB"/>
    <property type="match status" value="3"/>
</dbReference>
<feature type="region of interest" description="Disordered" evidence="11">
    <location>
        <begin position="482"/>
        <end position="501"/>
    </location>
</feature>
<dbReference type="Proteomes" id="UP001501666">
    <property type="component" value="Unassembled WGS sequence"/>
</dbReference>
<dbReference type="Gene3D" id="3.30.200.20">
    <property type="entry name" value="Phosphorylase Kinase, domain 1"/>
    <property type="match status" value="1"/>
</dbReference>
<feature type="domain" description="Protein kinase" evidence="13">
    <location>
        <begin position="11"/>
        <end position="277"/>
    </location>
</feature>
<feature type="domain" description="PASTA" evidence="14">
    <location>
        <begin position="509"/>
        <end position="574"/>
    </location>
</feature>
<evidence type="ECO:0000256" key="4">
    <source>
        <dbReference type="ARBA" id="ARBA00022737"/>
    </source>
</evidence>
<feature type="domain" description="PASTA" evidence="14">
    <location>
        <begin position="444"/>
        <end position="508"/>
    </location>
</feature>
<dbReference type="Gene3D" id="1.10.510.10">
    <property type="entry name" value="Transferase(Phosphotransferase) domain 1"/>
    <property type="match status" value="1"/>
</dbReference>
<comment type="caution">
    <text evidence="15">The sequence shown here is derived from an EMBL/GenBank/DDBJ whole genome shotgun (WGS) entry which is preliminary data.</text>
</comment>
<dbReference type="SMART" id="SM00740">
    <property type="entry name" value="PASTA"/>
    <property type="match status" value="3"/>
</dbReference>
<feature type="compositionally biased region" description="Acidic residues" evidence="11">
    <location>
        <begin position="591"/>
        <end position="610"/>
    </location>
</feature>
<dbReference type="PROSITE" id="PS00107">
    <property type="entry name" value="PROTEIN_KINASE_ATP"/>
    <property type="match status" value="1"/>
</dbReference>
<organism evidence="15 16">
    <name type="scientific">Nonomuraea recticatena</name>
    <dbReference type="NCBI Taxonomy" id="46178"/>
    <lineage>
        <taxon>Bacteria</taxon>
        <taxon>Bacillati</taxon>
        <taxon>Actinomycetota</taxon>
        <taxon>Actinomycetes</taxon>
        <taxon>Streptosporangiales</taxon>
        <taxon>Streptosporangiaceae</taxon>
        <taxon>Nonomuraea</taxon>
    </lineage>
</organism>
<evidence type="ECO:0000313" key="15">
    <source>
        <dbReference type="EMBL" id="GAA2683974.1"/>
    </source>
</evidence>
<gene>
    <name evidence="15" type="primary">pknB_2</name>
    <name evidence="15" type="ORF">GCM10010412_069980</name>
</gene>
<evidence type="ECO:0000256" key="2">
    <source>
        <dbReference type="ARBA" id="ARBA00022527"/>
    </source>
</evidence>
<keyword evidence="16" id="KW-1185">Reference proteome</keyword>
<dbReference type="RefSeq" id="WP_346152506.1">
    <property type="nucleotide sequence ID" value="NZ_BAAATE010000024.1"/>
</dbReference>
<keyword evidence="3" id="KW-0808">Transferase</keyword>
<dbReference type="PANTHER" id="PTHR43289:SF6">
    <property type="entry name" value="SERINE_THREONINE-PROTEIN KINASE NEKL-3"/>
    <property type="match status" value="1"/>
</dbReference>